<evidence type="ECO:0000256" key="2">
    <source>
        <dbReference type="SAM" id="Phobius"/>
    </source>
</evidence>
<proteinExistence type="predicted"/>
<dbReference type="EMBL" id="KZ858983">
    <property type="protein sequence ID" value="RDW26232.1"/>
    <property type="molecule type" value="Genomic_DNA"/>
</dbReference>
<dbReference type="Proteomes" id="UP000256601">
    <property type="component" value="Unassembled WGS sequence"/>
</dbReference>
<keyword evidence="2" id="KW-0472">Membrane</keyword>
<feature type="transmembrane region" description="Helical" evidence="2">
    <location>
        <begin position="71"/>
        <end position="92"/>
    </location>
</feature>
<keyword evidence="2" id="KW-1133">Transmembrane helix</keyword>
<feature type="compositionally biased region" description="Acidic residues" evidence="1">
    <location>
        <begin position="1"/>
        <end position="13"/>
    </location>
</feature>
<organism evidence="3 4">
    <name type="scientific">Yarrowia lipolytica</name>
    <name type="common">Candida lipolytica</name>
    <dbReference type="NCBI Taxonomy" id="4952"/>
    <lineage>
        <taxon>Eukaryota</taxon>
        <taxon>Fungi</taxon>
        <taxon>Dikarya</taxon>
        <taxon>Ascomycota</taxon>
        <taxon>Saccharomycotina</taxon>
        <taxon>Dipodascomycetes</taxon>
        <taxon>Dipodascales</taxon>
        <taxon>Dipodascales incertae sedis</taxon>
        <taxon>Yarrowia</taxon>
    </lineage>
</organism>
<reference evidence="3 4" key="1">
    <citation type="submission" date="2018-07" db="EMBL/GenBank/DDBJ databases">
        <title>Draft Genome Assemblies for Five Robust Yarrowia lipolytica Strains Exhibiting High Lipid Production and Pentose Sugar Utilization and Sugar Alcohol Secretion from Undetoxified Lignocellulosic Biomass Hydrolysates.</title>
        <authorList>
            <consortium name="DOE Joint Genome Institute"/>
            <person name="Walker C."/>
            <person name="Ryu S."/>
            <person name="Na H."/>
            <person name="Zane M."/>
            <person name="LaButti K."/>
            <person name="Lipzen A."/>
            <person name="Haridas S."/>
            <person name="Barry K."/>
            <person name="Grigoriev I.V."/>
            <person name="Quarterman J."/>
            <person name="Slininger P."/>
            <person name="Dien B."/>
            <person name="Trinh C.T."/>
        </authorList>
    </citation>
    <scope>NUCLEOTIDE SEQUENCE [LARGE SCALE GENOMIC DNA]</scope>
    <source>
        <strain evidence="3 4">YB392</strain>
    </source>
</reference>
<dbReference type="AlphaFoldDB" id="A0A371C7P6"/>
<evidence type="ECO:0000256" key="1">
    <source>
        <dbReference type="SAM" id="MobiDB-lite"/>
    </source>
</evidence>
<sequence length="112" mass="12108">MPPLIDDDGGVDQDELRSTAPGAPGQLGKHIIGPPGVLCEHHQGHHLALLIYGPMENYRSNGPTPGSRNHIHTVSLATMCLFWLPLLLYVVIAGKKNDEKPTMQPQISDRGG</sequence>
<gene>
    <name evidence="3" type="ORF">B0I71DRAFT_152677</name>
</gene>
<feature type="region of interest" description="Disordered" evidence="1">
    <location>
        <begin position="1"/>
        <end position="28"/>
    </location>
</feature>
<evidence type="ECO:0000313" key="4">
    <source>
        <dbReference type="Proteomes" id="UP000256601"/>
    </source>
</evidence>
<evidence type="ECO:0000313" key="3">
    <source>
        <dbReference type="EMBL" id="RDW26232.1"/>
    </source>
</evidence>
<keyword evidence="2" id="KW-0812">Transmembrane</keyword>
<name>A0A371C7P6_YARLL</name>
<protein>
    <submittedName>
        <fullName evidence="3">Uncharacterized protein</fullName>
    </submittedName>
</protein>
<accession>A0A371C7P6</accession>